<dbReference type="RefSeq" id="WP_347309211.1">
    <property type="nucleotide sequence ID" value="NZ_JBAJEX010000027.1"/>
</dbReference>
<dbReference type="EMBL" id="JBAJEX010000027">
    <property type="protein sequence ID" value="MEO1768098.1"/>
    <property type="molecule type" value="Genomic_DNA"/>
</dbReference>
<proteinExistence type="predicted"/>
<keyword evidence="2" id="KW-1185">Reference proteome</keyword>
<evidence type="ECO:0008006" key="3">
    <source>
        <dbReference type="Google" id="ProtNLM"/>
    </source>
</evidence>
<gene>
    <name evidence="1" type="ORF">V6E02_12915</name>
</gene>
<dbReference type="Proteomes" id="UP001482231">
    <property type="component" value="Unassembled WGS sequence"/>
</dbReference>
<accession>A0ABV0EHI5</accession>
<evidence type="ECO:0000313" key="2">
    <source>
        <dbReference type="Proteomes" id="UP001482231"/>
    </source>
</evidence>
<feature type="non-terminal residue" evidence="1">
    <location>
        <position position="182"/>
    </location>
</feature>
<protein>
    <recommendedName>
        <fullName evidence="3">Insecticide toxin TcdB middle/N-terminal domain-containing protein</fullName>
    </recommendedName>
</protein>
<evidence type="ECO:0000313" key="1">
    <source>
        <dbReference type="EMBL" id="MEO1768098.1"/>
    </source>
</evidence>
<reference evidence="1 2" key="1">
    <citation type="submission" date="2024-02" db="EMBL/GenBank/DDBJ databases">
        <title>New thermophilic sulfur-oxidizing bacteria from a hot springs of the Uzon caldera (Kamchatka, Russia).</title>
        <authorList>
            <person name="Dukat A.M."/>
            <person name="Elcheninov A.G."/>
            <person name="Frolov E.N."/>
        </authorList>
    </citation>
    <scope>NUCLEOTIDE SEQUENCE [LARGE SCALE GENOMIC DNA]</scope>
    <source>
        <strain evidence="1 2">AK1</strain>
    </source>
</reference>
<comment type="caution">
    <text evidence="1">The sequence shown here is derived from an EMBL/GenBank/DDBJ whole genome shotgun (WGS) entry which is preliminary data.</text>
</comment>
<name>A0ABV0EHI5_9BURK</name>
<organism evidence="1 2">
    <name type="scientific">Thiobacter aerophilum</name>
    <dbReference type="NCBI Taxonomy" id="3121275"/>
    <lineage>
        <taxon>Bacteria</taxon>
        <taxon>Pseudomonadati</taxon>
        <taxon>Pseudomonadota</taxon>
        <taxon>Betaproteobacteria</taxon>
        <taxon>Burkholderiales</taxon>
        <taxon>Thiobacteraceae</taxon>
        <taxon>Thiobacter</taxon>
    </lineage>
</organism>
<sequence>MYDWYTFTRMDLDGDGLCDWFLTSFAPYSTGGDSGVLNTLYFGTPSGWKRFGATIPENRPDGLGWGKSDQQQARFAFSSEAPLVLYEQNSGTPYLLGWFDTRHSSGRWDQEGYHIYRWNTHTNTLEELDKWQPGSAAAQVYAFFKKHGAVNVAESGVSRIARFDPDIEKAEFESGCKDERAL</sequence>